<dbReference type="RefSeq" id="WP_074592439.1">
    <property type="nucleotide sequence ID" value="NZ_FNBS01000019.1"/>
</dbReference>
<evidence type="ECO:0000313" key="1">
    <source>
        <dbReference type="EMBL" id="SDF65227.1"/>
    </source>
</evidence>
<proteinExistence type="predicted"/>
<sequence length="75" mass="8693">MIKLIIPRRIKNKTYDKSFAYLLWEKLGITGNMQIIPHENTIEIRLDAEQNLTPSMVRRKLPPSLAEASIIEETT</sequence>
<protein>
    <submittedName>
        <fullName evidence="1">Uncharacterized protein</fullName>
    </submittedName>
</protein>
<reference evidence="1 2" key="1">
    <citation type="submission" date="2016-10" db="EMBL/GenBank/DDBJ databases">
        <authorList>
            <person name="de Groot N.N."/>
        </authorList>
    </citation>
    <scope>NUCLEOTIDE SEQUENCE [LARGE SCALE GENOMIC DNA]</scope>
    <source>
        <strain evidence="1 2">DSM 569</strain>
    </source>
</reference>
<gene>
    <name evidence="1" type="ORF">SAMN04244560_01024</name>
</gene>
<evidence type="ECO:0000313" key="2">
    <source>
        <dbReference type="Proteomes" id="UP000183404"/>
    </source>
</evidence>
<dbReference type="Proteomes" id="UP000183404">
    <property type="component" value="Unassembled WGS sequence"/>
</dbReference>
<dbReference type="AlphaFoldDB" id="A0A1G7MU59"/>
<name>A0A1G7MU59_THETY</name>
<dbReference type="EMBL" id="FNBS01000019">
    <property type="protein sequence ID" value="SDF65227.1"/>
    <property type="molecule type" value="Genomic_DNA"/>
</dbReference>
<organism evidence="1 2">
    <name type="scientific">Thermoanaerobacter thermohydrosulfuricus</name>
    <name type="common">Clostridium thermohydrosulfuricum</name>
    <dbReference type="NCBI Taxonomy" id="1516"/>
    <lineage>
        <taxon>Bacteria</taxon>
        <taxon>Bacillati</taxon>
        <taxon>Bacillota</taxon>
        <taxon>Clostridia</taxon>
        <taxon>Thermoanaerobacterales</taxon>
        <taxon>Thermoanaerobacteraceae</taxon>
        <taxon>Thermoanaerobacter</taxon>
    </lineage>
</organism>
<accession>A0A1G7MU59</accession>